<keyword evidence="3" id="KW-1185">Reference proteome</keyword>
<dbReference type="InterPro" id="IPR012430">
    <property type="entry name" value="TMEM43_fam"/>
</dbReference>
<organism evidence="2 3">
    <name type="scientific">Tritrichomonas musculus</name>
    <dbReference type="NCBI Taxonomy" id="1915356"/>
    <lineage>
        <taxon>Eukaryota</taxon>
        <taxon>Metamonada</taxon>
        <taxon>Parabasalia</taxon>
        <taxon>Tritrichomonadida</taxon>
        <taxon>Tritrichomonadidae</taxon>
        <taxon>Tritrichomonas</taxon>
    </lineage>
</organism>
<comment type="caution">
    <text evidence="2">The sequence shown here is derived from an EMBL/GenBank/DDBJ whole genome shotgun (WGS) entry which is preliminary data.</text>
</comment>
<dbReference type="Pfam" id="PF07787">
    <property type="entry name" value="TMEM43"/>
    <property type="match status" value="1"/>
</dbReference>
<keyword evidence="1" id="KW-0472">Membrane</keyword>
<feature type="transmembrane region" description="Helical" evidence="1">
    <location>
        <begin position="310"/>
        <end position="328"/>
    </location>
</feature>
<keyword evidence="1" id="KW-0812">Transmembrane</keyword>
<dbReference type="Proteomes" id="UP001470230">
    <property type="component" value="Unassembled WGS sequence"/>
</dbReference>
<gene>
    <name evidence="2" type="ORF">M9Y10_034435</name>
</gene>
<name>A0ABR2KGW6_9EUKA</name>
<accession>A0ABR2KGW6</accession>
<keyword evidence="1" id="KW-1133">Transmembrane helix</keyword>
<proteinExistence type="predicted"/>
<evidence type="ECO:0000313" key="3">
    <source>
        <dbReference type="Proteomes" id="UP001470230"/>
    </source>
</evidence>
<evidence type="ECO:0000313" key="2">
    <source>
        <dbReference type="EMBL" id="KAK8889682.1"/>
    </source>
</evidence>
<dbReference type="EMBL" id="JAPFFF010000005">
    <property type="protein sequence ID" value="KAK8889682.1"/>
    <property type="molecule type" value="Genomic_DNA"/>
</dbReference>
<feature type="transmembrane region" description="Helical" evidence="1">
    <location>
        <begin position="13"/>
        <end position="33"/>
    </location>
</feature>
<reference evidence="2 3" key="1">
    <citation type="submission" date="2024-04" db="EMBL/GenBank/DDBJ databases">
        <title>Tritrichomonas musculus Genome.</title>
        <authorList>
            <person name="Alves-Ferreira E."/>
            <person name="Grigg M."/>
            <person name="Lorenzi H."/>
            <person name="Galac M."/>
        </authorList>
    </citation>
    <scope>NUCLEOTIDE SEQUENCE [LARGE SCALE GENOMIC DNA]</scope>
    <source>
        <strain evidence="2 3">EAF2021</strain>
    </source>
</reference>
<sequence length="338" mass="40490">MQELAHKLRVIKIGVFFTFIYFWFFIFEFFNAIKTAKILESNYYWIKKKSKTSDYKDKIIFLASSKHKLQKYHDSNFGLTFQSIIIRKRAYCCYVSRSDDGSDDNYWYETDNTSPAYPYRENSSYRQYTQYLDFTIGNYIVNSGSFNNIETTKYILSENEIDSFSKSPASKDFIYLGDGYFFDKHFSNNKNLFRRFHFCSDKDLYVAFEIYNPKSISILGIVNDGIISHIDFLGYDYSKIYDKKMKPDQIFFESIFQEKSRIFITLLVIIFLLFLLNHYQTSFAIFSVIFLTLTVLFECSCILDNFPIKPLYFFSFLLIILIYLIKRYDREFWIDLLL</sequence>
<protein>
    <recommendedName>
        <fullName evidence="4">CHASE2 domain-containing protein</fullName>
    </recommendedName>
</protein>
<feature type="transmembrane region" description="Helical" evidence="1">
    <location>
        <begin position="262"/>
        <end position="279"/>
    </location>
</feature>
<evidence type="ECO:0008006" key="4">
    <source>
        <dbReference type="Google" id="ProtNLM"/>
    </source>
</evidence>
<feature type="transmembrane region" description="Helical" evidence="1">
    <location>
        <begin position="285"/>
        <end position="303"/>
    </location>
</feature>
<evidence type="ECO:0000256" key="1">
    <source>
        <dbReference type="SAM" id="Phobius"/>
    </source>
</evidence>